<evidence type="ECO:0000313" key="2">
    <source>
        <dbReference type="EMBL" id="MCP2259011.1"/>
    </source>
</evidence>
<keyword evidence="3" id="KW-1185">Reference proteome</keyword>
<proteinExistence type="predicted"/>
<dbReference type="Proteomes" id="UP001205311">
    <property type="component" value="Unassembled WGS sequence"/>
</dbReference>
<reference evidence="2 3" key="1">
    <citation type="submission" date="2022-06" db="EMBL/GenBank/DDBJ databases">
        <title>Genomic Encyclopedia of Archaeal and Bacterial Type Strains, Phase II (KMG-II): from individual species to whole genera.</title>
        <authorList>
            <person name="Goeker M."/>
        </authorList>
    </citation>
    <scope>NUCLEOTIDE SEQUENCE [LARGE SCALE GENOMIC DNA]</scope>
    <source>
        <strain evidence="2 3">DSM 40477</strain>
    </source>
</reference>
<dbReference type="EMBL" id="JAMTCP010000012">
    <property type="protein sequence ID" value="MCP2259011.1"/>
    <property type="molecule type" value="Genomic_DNA"/>
</dbReference>
<evidence type="ECO:0000313" key="3">
    <source>
        <dbReference type="Proteomes" id="UP001205311"/>
    </source>
</evidence>
<name>A0ABT1HU38_STRSD</name>
<gene>
    <name evidence="2" type="ORF">LX15_002710</name>
</gene>
<evidence type="ECO:0000256" key="1">
    <source>
        <dbReference type="SAM" id="MobiDB-lite"/>
    </source>
</evidence>
<organism evidence="2 3">
    <name type="scientific">Streptoalloteichus tenebrarius (strain ATCC 17920 / DSM 40477 / JCM 4838 / CBS 697.72 / NBRC 16177 / NCIMB 11028 / NRRL B-12390 / A12253. 1 / ISP 5477)</name>
    <name type="common">Streptomyces tenebrarius</name>
    <dbReference type="NCBI Taxonomy" id="1933"/>
    <lineage>
        <taxon>Bacteria</taxon>
        <taxon>Bacillati</taxon>
        <taxon>Actinomycetota</taxon>
        <taxon>Actinomycetes</taxon>
        <taxon>Pseudonocardiales</taxon>
        <taxon>Pseudonocardiaceae</taxon>
        <taxon>Streptoalloteichus</taxon>
    </lineage>
</organism>
<sequence length="53" mass="5123">MITAITRPAEAHAVGPATVAGTGHRSTNANGASPPGGAPFAHTERATGAGSDR</sequence>
<comment type="caution">
    <text evidence="2">The sequence shown here is derived from an EMBL/GenBank/DDBJ whole genome shotgun (WGS) entry which is preliminary data.</text>
</comment>
<protein>
    <submittedName>
        <fullName evidence="2">Uncharacterized protein</fullName>
    </submittedName>
</protein>
<accession>A0ABT1HU38</accession>
<feature type="region of interest" description="Disordered" evidence="1">
    <location>
        <begin position="1"/>
        <end position="53"/>
    </location>
</feature>